<proteinExistence type="predicted"/>
<dbReference type="GO" id="GO:0005739">
    <property type="term" value="C:mitochondrion"/>
    <property type="evidence" value="ECO:0007669"/>
    <property type="project" value="TreeGrafter"/>
</dbReference>
<evidence type="ECO:0000256" key="3">
    <source>
        <dbReference type="ARBA" id="ARBA00022691"/>
    </source>
</evidence>
<dbReference type="PANTHER" id="PTHR18895">
    <property type="entry name" value="HEMK METHYLTRANSFERASE"/>
    <property type="match status" value="1"/>
</dbReference>
<evidence type="ECO:0000259" key="5">
    <source>
        <dbReference type="Pfam" id="PF13847"/>
    </source>
</evidence>
<evidence type="ECO:0000313" key="7">
    <source>
        <dbReference type="Proteomes" id="UP000188320"/>
    </source>
</evidence>
<protein>
    <submittedName>
        <fullName evidence="6">Bifunctional methyltransferase</fullName>
    </submittedName>
</protein>
<dbReference type="InterPro" id="IPR004556">
    <property type="entry name" value="HemK-like"/>
</dbReference>
<dbReference type="Pfam" id="PF13847">
    <property type="entry name" value="Methyltransf_31"/>
    <property type="match status" value="1"/>
</dbReference>
<dbReference type="OrthoDB" id="269872at2759"/>
<dbReference type="GO" id="GO:0008276">
    <property type="term" value="F:protein methyltransferase activity"/>
    <property type="evidence" value="ECO:0007669"/>
    <property type="project" value="InterPro"/>
</dbReference>
<evidence type="ECO:0000256" key="4">
    <source>
        <dbReference type="SAM" id="MobiDB-lite"/>
    </source>
</evidence>
<feature type="domain" description="Methyltransferase" evidence="5">
    <location>
        <begin position="374"/>
        <end position="506"/>
    </location>
</feature>
<keyword evidence="2 6" id="KW-0808">Transferase</keyword>
<feature type="compositionally biased region" description="Basic and acidic residues" evidence="4">
    <location>
        <begin position="125"/>
        <end position="139"/>
    </location>
</feature>
<dbReference type="AlphaFoldDB" id="A0A1R1PCF3"/>
<dbReference type="PANTHER" id="PTHR18895:SF74">
    <property type="entry name" value="MTRF1L RELEASE FACTOR GLUTAMINE METHYLTRANSFERASE"/>
    <property type="match status" value="1"/>
</dbReference>
<evidence type="ECO:0000256" key="1">
    <source>
        <dbReference type="ARBA" id="ARBA00022603"/>
    </source>
</evidence>
<dbReference type="NCBIfam" id="TIGR00536">
    <property type="entry name" value="hemK_fam"/>
    <property type="match status" value="1"/>
</dbReference>
<name>A0A1R1PCF3_ZANCU</name>
<dbReference type="CDD" id="cd02440">
    <property type="entry name" value="AdoMet_MTases"/>
    <property type="match status" value="1"/>
</dbReference>
<dbReference type="Proteomes" id="UP000188320">
    <property type="component" value="Unassembled WGS sequence"/>
</dbReference>
<dbReference type="Gene3D" id="3.40.50.150">
    <property type="entry name" value="Vaccinia Virus protein VP39"/>
    <property type="match status" value="1"/>
</dbReference>
<dbReference type="SUPFAM" id="SSF53335">
    <property type="entry name" value="S-adenosyl-L-methionine-dependent methyltransferases"/>
    <property type="match status" value="1"/>
</dbReference>
<dbReference type="EMBL" id="LSSK01001883">
    <property type="protein sequence ID" value="OMH78599.1"/>
    <property type="molecule type" value="Genomic_DNA"/>
</dbReference>
<gene>
    <name evidence="6" type="ORF">AX774_g8004</name>
</gene>
<dbReference type="PROSITE" id="PS00092">
    <property type="entry name" value="N6_MTASE"/>
    <property type="match status" value="1"/>
</dbReference>
<sequence>MLTSGATCKTQEKNQLIILWKPAGVSITDIQCYASLLSEDSESESKAISLPDNFSVALHESSSKVQQDFVKNSLSERAKNVEYGFVVVNQLEKATNGLAKNTITSLVKNHVQLHENVSTDAILEDAREGTTPESSEKTKAGSSGKLDNSLEDWIVTTGQMPDCLDNLEVTVESVSKSANAGHLTLAKVLVKKSYAAGLLVRRIMLELGHPVVGSTAKYTKELNNSKGKGVYMTLCEIRIKNLINSSQPETTVCYEIPSKFFSLIDKEKKFFDIKVEKAQNELAQLSERDRSDQLDRSHNSYEGIDPVNELPYEYKINLKKFCDIEFVVTKDTLIPRKSTETLVYAALELLPQCGLECTGDTAINDISDTVKMGGKKILDLGTGNGCILLSILSKTSAMDTCGTGLEICNDALSVAAENVNKLGLAHRVQLEVGDFTRLHENEVLKTLGPFDIIVCNPPYLSKHKKNSFITGSIKHEPSISLYAEDGGYSCYKSIRDSLQKTFADSESSLLNTNGVLIFEVGKGMSNIVKSIYNDWDTVKMWEDYNGFTRCIAFRRNESRI</sequence>
<evidence type="ECO:0000313" key="6">
    <source>
        <dbReference type="EMBL" id="OMH78599.1"/>
    </source>
</evidence>
<keyword evidence="3" id="KW-0949">S-adenosyl-L-methionine</keyword>
<comment type="caution">
    <text evidence="6">The sequence shown here is derived from an EMBL/GenBank/DDBJ whole genome shotgun (WGS) entry which is preliminary data.</text>
</comment>
<dbReference type="InterPro" id="IPR002052">
    <property type="entry name" value="DNA_methylase_N6_adenine_CS"/>
</dbReference>
<dbReference type="GO" id="GO:0032259">
    <property type="term" value="P:methylation"/>
    <property type="evidence" value="ECO:0007669"/>
    <property type="project" value="UniProtKB-KW"/>
</dbReference>
<evidence type="ECO:0000256" key="2">
    <source>
        <dbReference type="ARBA" id="ARBA00022679"/>
    </source>
</evidence>
<keyword evidence="1 6" id="KW-0489">Methyltransferase</keyword>
<feature type="region of interest" description="Disordered" evidence="4">
    <location>
        <begin position="125"/>
        <end position="145"/>
    </location>
</feature>
<dbReference type="InterPro" id="IPR025714">
    <property type="entry name" value="Methyltranfer_dom"/>
</dbReference>
<organism evidence="6 7">
    <name type="scientific">Zancudomyces culisetae</name>
    <name type="common">Gut fungus</name>
    <name type="synonym">Smittium culisetae</name>
    <dbReference type="NCBI Taxonomy" id="1213189"/>
    <lineage>
        <taxon>Eukaryota</taxon>
        <taxon>Fungi</taxon>
        <taxon>Fungi incertae sedis</taxon>
        <taxon>Zoopagomycota</taxon>
        <taxon>Kickxellomycotina</taxon>
        <taxon>Harpellomycetes</taxon>
        <taxon>Harpellales</taxon>
        <taxon>Legeriomycetaceae</taxon>
        <taxon>Zancudomyces</taxon>
    </lineage>
</organism>
<dbReference type="InterPro" id="IPR050320">
    <property type="entry name" value="N5-glutamine_MTase"/>
</dbReference>
<reference evidence="7" key="1">
    <citation type="submission" date="2017-01" db="EMBL/GenBank/DDBJ databases">
        <authorList>
            <person name="Wang Y."/>
            <person name="White M."/>
            <person name="Kvist S."/>
            <person name="Moncalvo J.-M."/>
        </authorList>
    </citation>
    <scope>NUCLEOTIDE SEQUENCE [LARGE SCALE GENOMIC DNA]</scope>
    <source>
        <strain evidence="7">COL-18-3</strain>
    </source>
</reference>
<keyword evidence="7" id="KW-1185">Reference proteome</keyword>
<accession>A0A1R1PCF3</accession>
<dbReference type="GO" id="GO:0003676">
    <property type="term" value="F:nucleic acid binding"/>
    <property type="evidence" value="ECO:0007669"/>
    <property type="project" value="InterPro"/>
</dbReference>
<dbReference type="InterPro" id="IPR029063">
    <property type="entry name" value="SAM-dependent_MTases_sf"/>
</dbReference>